<reference evidence="2" key="1">
    <citation type="journal article" date="2013" name="Genome Biol.">
        <title>Reference genomes and transcriptomes of Nicotiana sylvestris and Nicotiana tomentosiformis.</title>
        <authorList>
            <person name="Sierro N."/>
            <person name="Battey J.N."/>
            <person name="Ouadi S."/>
            <person name="Bovet L."/>
            <person name="Goepfert S."/>
            <person name="Bakaher N."/>
            <person name="Peitsch M.C."/>
            <person name="Ivanov N.V."/>
        </authorList>
    </citation>
    <scope>NUCLEOTIDE SEQUENCE [LARGE SCALE GENOMIC DNA]</scope>
</reference>
<feature type="domain" description="Integrase catalytic" evidence="1">
    <location>
        <begin position="1"/>
        <end position="150"/>
    </location>
</feature>
<evidence type="ECO:0000259" key="1">
    <source>
        <dbReference type="PROSITE" id="PS50994"/>
    </source>
</evidence>
<dbReference type="OrthoDB" id="1294617at2759"/>
<dbReference type="InterPro" id="IPR001584">
    <property type="entry name" value="Integrase_cat-core"/>
</dbReference>
<dbReference type="GO" id="GO:0003676">
    <property type="term" value="F:nucleic acid binding"/>
    <property type="evidence" value="ECO:0007669"/>
    <property type="project" value="InterPro"/>
</dbReference>
<name>A0A1U7W1J4_NICSY</name>
<dbReference type="STRING" id="4096.A0A1U7W1J4"/>
<dbReference type="eggNOG" id="KOG0017">
    <property type="taxonomic scope" value="Eukaryota"/>
</dbReference>
<gene>
    <name evidence="3" type="primary">LOC104221662</name>
</gene>
<proteinExistence type="predicted"/>
<protein>
    <submittedName>
        <fullName evidence="3">Uncharacterized protein LOC104221662</fullName>
    </submittedName>
</protein>
<reference evidence="3" key="2">
    <citation type="submission" date="2025-08" db="UniProtKB">
        <authorList>
            <consortium name="RefSeq"/>
        </authorList>
    </citation>
    <scope>IDENTIFICATION</scope>
    <source>
        <tissue evidence="3">Leaf</tissue>
    </source>
</reference>
<evidence type="ECO:0000313" key="2">
    <source>
        <dbReference type="Proteomes" id="UP000189701"/>
    </source>
</evidence>
<dbReference type="InterPro" id="IPR036397">
    <property type="entry name" value="RNaseH_sf"/>
</dbReference>
<dbReference type="GO" id="GO:0015074">
    <property type="term" value="P:DNA integration"/>
    <property type="evidence" value="ECO:0007669"/>
    <property type="project" value="InterPro"/>
</dbReference>
<dbReference type="PROSITE" id="PS50994">
    <property type="entry name" value="INTEGRASE"/>
    <property type="match status" value="1"/>
</dbReference>
<dbReference type="PANTHER" id="PTHR48475">
    <property type="entry name" value="RIBONUCLEASE H"/>
    <property type="match status" value="1"/>
</dbReference>
<accession>A0A1U7W1J4</accession>
<dbReference type="SUPFAM" id="SSF53098">
    <property type="entry name" value="Ribonuclease H-like"/>
    <property type="match status" value="1"/>
</dbReference>
<dbReference type="AlphaFoldDB" id="A0A1U7W1J4"/>
<evidence type="ECO:0000313" key="3">
    <source>
        <dbReference type="RefSeq" id="XP_009771071.1"/>
    </source>
</evidence>
<organism evidence="2 3">
    <name type="scientific">Nicotiana sylvestris</name>
    <name type="common">Wood tobacco</name>
    <name type="synonym">South American tobacco</name>
    <dbReference type="NCBI Taxonomy" id="4096"/>
    <lineage>
        <taxon>Eukaryota</taxon>
        <taxon>Viridiplantae</taxon>
        <taxon>Streptophyta</taxon>
        <taxon>Embryophyta</taxon>
        <taxon>Tracheophyta</taxon>
        <taxon>Spermatophyta</taxon>
        <taxon>Magnoliopsida</taxon>
        <taxon>eudicotyledons</taxon>
        <taxon>Gunneridae</taxon>
        <taxon>Pentapetalae</taxon>
        <taxon>asterids</taxon>
        <taxon>lamiids</taxon>
        <taxon>Solanales</taxon>
        <taxon>Solanaceae</taxon>
        <taxon>Nicotianoideae</taxon>
        <taxon>Nicotianeae</taxon>
        <taxon>Nicotiana</taxon>
    </lineage>
</organism>
<dbReference type="Gene3D" id="3.30.420.10">
    <property type="entry name" value="Ribonuclease H-like superfamily/Ribonuclease H"/>
    <property type="match status" value="1"/>
</dbReference>
<dbReference type="PANTHER" id="PTHR48475:SF1">
    <property type="entry name" value="RNASE H TYPE-1 DOMAIN-CONTAINING PROTEIN"/>
    <property type="match status" value="1"/>
</dbReference>
<keyword evidence="2" id="KW-1185">Reference proteome</keyword>
<dbReference type="Proteomes" id="UP000189701">
    <property type="component" value="Unplaced"/>
</dbReference>
<dbReference type="RefSeq" id="XP_009771071.1">
    <property type="nucleotide sequence ID" value="XM_009772769.1"/>
</dbReference>
<dbReference type="InterPro" id="IPR012337">
    <property type="entry name" value="RNaseH-like_sf"/>
</dbReference>
<sequence length="215" mass="24847">MDVIKLTEPKASNSHNFMLVAIDYFTKWVEVVTFKAVTKKAMVDFVHSHSICHFSIPKTIATNNAENLNNHLRREVCDQWKIPHHNSNPYIPKANDIVKAGNKNIKKILRKVVQGFRQWHEKMPFALMGYPPIVCISVGATPYPLVYRSEVVIPSEVEIPSLQTIIEVKIKDDEWVKTRLKQLILPDEKWLATICHGMLYQQIIAHTCKKKVRPR</sequence>